<gene>
    <name evidence="2" type="ORF">DPM33_01735</name>
</gene>
<dbReference type="EMBL" id="QMBP01000001">
    <property type="protein sequence ID" value="RAZ92633.1"/>
    <property type="molecule type" value="Genomic_DNA"/>
</dbReference>
<name>A0A330HWF3_9HYPH</name>
<dbReference type="AlphaFoldDB" id="A0A330HWF3"/>
<proteinExistence type="predicted"/>
<protein>
    <submittedName>
        <fullName evidence="2">Uncharacterized protein</fullName>
    </submittedName>
</protein>
<organism evidence="2 3">
    <name type="scientific">Mesorhizobium hawassense</name>
    <dbReference type="NCBI Taxonomy" id="1209954"/>
    <lineage>
        <taxon>Bacteria</taxon>
        <taxon>Pseudomonadati</taxon>
        <taxon>Pseudomonadota</taxon>
        <taxon>Alphaproteobacteria</taxon>
        <taxon>Hyphomicrobiales</taxon>
        <taxon>Phyllobacteriaceae</taxon>
        <taxon>Mesorhizobium</taxon>
    </lineage>
</organism>
<keyword evidence="3" id="KW-1185">Reference proteome</keyword>
<dbReference type="Proteomes" id="UP000251558">
    <property type="component" value="Unassembled WGS sequence"/>
</dbReference>
<sequence length="94" mass="9629">MPANLRGAYISPRMKSAQRIVVPDLPPSDLGLTIILAAVSAEGDDAAGQQGTDSLSGQSAVNSKSSRSADLITTSLFGRRISPLSLAHPGNGRA</sequence>
<feature type="compositionally biased region" description="Polar residues" evidence="1">
    <location>
        <begin position="49"/>
        <end position="67"/>
    </location>
</feature>
<evidence type="ECO:0000313" key="3">
    <source>
        <dbReference type="Proteomes" id="UP000251558"/>
    </source>
</evidence>
<accession>A0A330HWF3</accession>
<feature type="region of interest" description="Disordered" evidence="1">
    <location>
        <begin position="43"/>
        <end position="67"/>
    </location>
</feature>
<evidence type="ECO:0000313" key="2">
    <source>
        <dbReference type="EMBL" id="RAZ92633.1"/>
    </source>
</evidence>
<evidence type="ECO:0000256" key="1">
    <source>
        <dbReference type="SAM" id="MobiDB-lite"/>
    </source>
</evidence>
<dbReference type="RefSeq" id="WP_112095163.1">
    <property type="nucleotide sequence ID" value="NZ_QMBP01000001.1"/>
</dbReference>
<reference evidence="2 3" key="1">
    <citation type="submission" date="2018-07" db="EMBL/GenBank/DDBJ databases">
        <title>Diversity of Mesorhizobium strains in Brazil.</title>
        <authorList>
            <person name="Helene L.C.F."/>
            <person name="Dall'Agnol R."/>
            <person name="Delamuta J.R.M."/>
            <person name="Hungria M."/>
        </authorList>
    </citation>
    <scope>NUCLEOTIDE SEQUENCE [LARGE SCALE GENOMIC DNA]</scope>
    <source>
        <strain evidence="2 3">AC99b</strain>
    </source>
</reference>
<comment type="caution">
    <text evidence="2">The sequence shown here is derived from an EMBL/GenBank/DDBJ whole genome shotgun (WGS) entry which is preliminary data.</text>
</comment>